<sequence>MIKLGRVLKMRNRKIISFLAAVLCFLMLLAGFAESKARGDISANTTEIANSASKSPAAEEKVSFSLEECINTALQNNISLKISRQEYEKTIVEREEAEFQAKKIEEIRDDKILRNYVPTAFSFEGAQIKDLAPKLKEANELIVKKNLALDEQNLRIEVEKAYFNVLKAQDNLKNAEVQLQRAKEQLKNAQESYKQGVVAKDSVLMAESAVDSAEANRVSAEKNLQLAKMNLNKIMGRSLTAPLELTTTFTYTPAEIPDVEEMVKSALALRPEVISVRKMKEVAELNCKLALKYYAENTFTYRKAKIELEKAILGVEEAENQIELAVRSAHYSLVEAAEKLKAAQKAKETAQEVYRITELKYKSQAATMAEVLQAMENLRQAELLYTASVFDYNVARAQLDNWAGKGLE</sequence>
<evidence type="ECO:0000256" key="4">
    <source>
        <dbReference type="ARBA" id="ARBA00022452"/>
    </source>
</evidence>
<keyword evidence="3" id="KW-0813">Transport</keyword>
<dbReference type="InParanoid" id="A0A140L8S3"/>
<dbReference type="Proteomes" id="UP000070427">
    <property type="component" value="Unassembled WGS sequence"/>
</dbReference>
<keyword evidence="7" id="KW-0998">Cell outer membrane</keyword>
<comment type="subcellular location">
    <subcellularLocation>
        <location evidence="1">Cell outer membrane</location>
    </subcellularLocation>
</comment>
<dbReference type="InterPro" id="IPR003423">
    <property type="entry name" value="OMP_efflux"/>
</dbReference>
<gene>
    <name evidence="9" type="ORF">AN618_13240</name>
</gene>
<dbReference type="AlphaFoldDB" id="A0A140L8S3"/>
<feature type="coiled-coil region" evidence="8">
    <location>
        <begin position="165"/>
        <end position="230"/>
    </location>
</feature>
<keyword evidence="4" id="KW-1134">Transmembrane beta strand</keyword>
<accession>A0A140L8S3</accession>
<dbReference type="PANTHER" id="PTHR30026">
    <property type="entry name" value="OUTER MEMBRANE PROTEIN TOLC"/>
    <property type="match status" value="1"/>
</dbReference>
<reference evidence="9 10" key="1">
    <citation type="submission" date="2015-12" db="EMBL/GenBank/DDBJ databases">
        <title>Draft genome sequnece of Fervidicola ferrireducens strain Y170.</title>
        <authorList>
            <person name="Patel B.K."/>
        </authorList>
    </citation>
    <scope>NUCLEOTIDE SEQUENCE [LARGE SCALE GENOMIC DNA]</scope>
    <source>
        <strain evidence="9 10">Y170</strain>
    </source>
</reference>
<dbReference type="GO" id="GO:0015288">
    <property type="term" value="F:porin activity"/>
    <property type="evidence" value="ECO:0007669"/>
    <property type="project" value="TreeGrafter"/>
</dbReference>
<dbReference type="EMBL" id="LOED01000014">
    <property type="protein sequence ID" value="KXG76948.1"/>
    <property type="molecule type" value="Genomic_DNA"/>
</dbReference>
<evidence type="ECO:0000256" key="1">
    <source>
        <dbReference type="ARBA" id="ARBA00004442"/>
    </source>
</evidence>
<comment type="caution">
    <text evidence="9">The sequence shown here is derived from an EMBL/GenBank/DDBJ whole genome shotgun (WGS) entry which is preliminary data.</text>
</comment>
<dbReference type="GO" id="GO:0009279">
    <property type="term" value="C:cell outer membrane"/>
    <property type="evidence" value="ECO:0007669"/>
    <property type="project" value="UniProtKB-SubCell"/>
</dbReference>
<evidence type="ECO:0000256" key="2">
    <source>
        <dbReference type="ARBA" id="ARBA00007613"/>
    </source>
</evidence>
<keyword evidence="10" id="KW-1185">Reference proteome</keyword>
<evidence type="ECO:0000313" key="10">
    <source>
        <dbReference type="Proteomes" id="UP000070427"/>
    </source>
</evidence>
<keyword evidence="8" id="KW-0175">Coiled coil</keyword>
<dbReference type="Pfam" id="PF02321">
    <property type="entry name" value="OEP"/>
    <property type="match status" value="1"/>
</dbReference>
<dbReference type="GO" id="GO:0015562">
    <property type="term" value="F:efflux transmembrane transporter activity"/>
    <property type="evidence" value="ECO:0007669"/>
    <property type="project" value="InterPro"/>
</dbReference>
<evidence type="ECO:0000256" key="6">
    <source>
        <dbReference type="ARBA" id="ARBA00023136"/>
    </source>
</evidence>
<dbReference type="InterPro" id="IPR051906">
    <property type="entry name" value="TolC-like"/>
</dbReference>
<dbReference type="PANTHER" id="PTHR30026:SF20">
    <property type="entry name" value="OUTER MEMBRANE PROTEIN TOLC"/>
    <property type="match status" value="1"/>
</dbReference>
<feature type="coiled-coil region" evidence="8">
    <location>
        <begin position="301"/>
        <end position="353"/>
    </location>
</feature>
<keyword evidence="6" id="KW-0472">Membrane</keyword>
<evidence type="ECO:0000256" key="7">
    <source>
        <dbReference type="ARBA" id="ARBA00023237"/>
    </source>
</evidence>
<evidence type="ECO:0000256" key="8">
    <source>
        <dbReference type="SAM" id="Coils"/>
    </source>
</evidence>
<protein>
    <recommendedName>
        <fullName evidence="11">TolC family protein</fullName>
    </recommendedName>
</protein>
<proteinExistence type="inferred from homology"/>
<dbReference type="GO" id="GO:1990281">
    <property type="term" value="C:efflux pump complex"/>
    <property type="evidence" value="ECO:0007669"/>
    <property type="project" value="TreeGrafter"/>
</dbReference>
<evidence type="ECO:0000256" key="3">
    <source>
        <dbReference type="ARBA" id="ARBA00022448"/>
    </source>
</evidence>
<organism evidence="9 10">
    <name type="scientific">Fervidicola ferrireducens</name>
    <dbReference type="NCBI Taxonomy" id="520764"/>
    <lineage>
        <taxon>Bacteria</taxon>
        <taxon>Bacillati</taxon>
        <taxon>Bacillota</taxon>
        <taxon>Clostridia</taxon>
        <taxon>Thermosediminibacterales</taxon>
        <taxon>Thermosediminibacteraceae</taxon>
        <taxon>Fervidicola</taxon>
    </lineage>
</organism>
<evidence type="ECO:0000313" key="9">
    <source>
        <dbReference type="EMBL" id="KXG76948.1"/>
    </source>
</evidence>
<evidence type="ECO:0008006" key="11">
    <source>
        <dbReference type="Google" id="ProtNLM"/>
    </source>
</evidence>
<keyword evidence="5" id="KW-0812">Transmembrane</keyword>
<name>A0A140L8S3_9FIRM</name>
<comment type="similarity">
    <text evidence="2">Belongs to the outer membrane factor (OMF) (TC 1.B.17) family.</text>
</comment>
<dbReference type="Gene3D" id="1.20.1600.10">
    <property type="entry name" value="Outer membrane efflux proteins (OEP)"/>
    <property type="match status" value="2"/>
</dbReference>
<dbReference type="SUPFAM" id="SSF56954">
    <property type="entry name" value="Outer membrane efflux proteins (OEP)"/>
    <property type="match status" value="1"/>
</dbReference>
<evidence type="ECO:0000256" key="5">
    <source>
        <dbReference type="ARBA" id="ARBA00022692"/>
    </source>
</evidence>
<dbReference type="STRING" id="520764.AN618_13240"/>